<dbReference type="InterPro" id="IPR007329">
    <property type="entry name" value="FMN-bd"/>
</dbReference>
<keyword evidence="9 16" id="KW-1133">Transmembrane helix</keyword>
<protein>
    <recommendedName>
        <fullName evidence="16 17">Na(+)-translocating NADH-quinone reductase subunit C</fullName>
        <shortName evidence="16 17">Na(+)-NQR subunit C</shortName>
        <shortName evidence="16 17">Na(+)-translocating NQR subunit C</shortName>
        <ecNumber evidence="16 17">7.2.1.1</ecNumber>
    </recommendedName>
    <alternativeName>
        <fullName evidence="16 17">NQR complex subunit C</fullName>
    </alternativeName>
    <alternativeName>
        <fullName evidence="16 17">NQR-1 subunit C</fullName>
    </alternativeName>
</protein>
<sequence length="256" mass="28239">MSSNDSIQKIFTVAFLLCIVCSIIVSTAAVMLKPAQIENKSRDFKINILKAGGLYKEGESINEQFSRITTKLVDLESGHYTDAVDVNTYDQRKASKDPRLSDPLSSADDIAKISNREKYAKVYLVQEGDNVKKVILPIKGYGLWSTLYGFISLNADLNTVSGLTFYEHGETPGLGGEVDNPNWKKLWSGKKVYTDDTVALTVIKGKVSSTTPNPEYKIDGLSGATLTTRGVDNLVKFWMGNMGYSKFLNNLKRGEA</sequence>
<dbReference type="PANTHER" id="PTHR37838">
    <property type="entry name" value="NA(+)-TRANSLOCATING NADH-QUINONE REDUCTASE SUBUNIT C"/>
    <property type="match status" value="1"/>
</dbReference>
<keyword evidence="12 16" id="KW-0406">Ion transport</keyword>
<evidence type="ECO:0000256" key="4">
    <source>
        <dbReference type="ARBA" id="ARBA00022553"/>
    </source>
</evidence>
<evidence type="ECO:0000313" key="20">
    <source>
        <dbReference type="Proteomes" id="UP000242502"/>
    </source>
</evidence>
<dbReference type="GO" id="GO:0006814">
    <property type="term" value="P:sodium ion transport"/>
    <property type="evidence" value="ECO:0007669"/>
    <property type="project" value="UniProtKB-UniRule"/>
</dbReference>
<comment type="cofactor">
    <cofactor evidence="16 17">
        <name>FMN</name>
        <dbReference type="ChEBI" id="CHEBI:58210"/>
    </cofactor>
</comment>
<reference evidence="19 20" key="1">
    <citation type="journal article" date="2016" name="Appl. Environ. Microbiol.">
        <title>Lack of Overt Genome Reduction in the Bryostatin-Producing Bryozoan Symbiont "Candidatus Endobugula sertula".</title>
        <authorList>
            <person name="Miller I.J."/>
            <person name="Vanee N."/>
            <person name="Fong S.S."/>
            <person name="Lim-Fong G.E."/>
            <person name="Kwan J.C."/>
        </authorList>
    </citation>
    <scope>NUCLEOTIDE SEQUENCE [LARGE SCALE GENOMIC DNA]</scope>
    <source>
        <strain evidence="19">AB1-4</strain>
    </source>
</reference>
<keyword evidence="5 16" id="KW-0285">Flavoprotein</keyword>
<comment type="subunit">
    <text evidence="16 17">Composed of six subunits; NqrA, NqrB, NqrC, NqrD, NqrE and NqrF.</text>
</comment>
<comment type="caution">
    <text evidence="16">Lacks conserved residue(s) required for the propagation of feature annotation.</text>
</comment>
<dbReference type="GO" id="GO:0016655">
    <property type="term" value="F:oxidoreductase activity, acting on NAD(P)H, quinone or similar compound as acceptor"/>
    <property type="evidence" value="ECO:0007669"/>
    <property type="project" value="UniProtKB-UniRule"/>
</dbReference>
<evidence type="ECO:0000256" key="16">
    <source>
        <dbReference type="HAMAP-Rule" id="MF_00427"/>
    </source>
</evidence>
<keyword evidence="10 16" id="KW-0520">NAD</keyword>
<evidence type="ECO:0000256" key="13">
    <source>
        <dbReference type="ARBA" id="ARBA00023075"/>
    </source>
</evidence>
<evidence type="ECO:0000256" key="7">
    <source>
        <dbReference type="ARBA" id="ARBA00022692"/>
    </source>
</evidence>
<keyword evidence="6 16" id="KW-0288">FMN</keyword>
<evidence type="ECO:0000256" key="15">
    <source>
        <dbReference type="ARBA" id="ARBA00023201"/>
    </source>
</evidence>
<dbReference type="SMART" id="SM00900">
    <property type="entry name" value="FMN_bind"/>
    <property type="match status" value="1"/>
</dbReference>
<evidence type="ECO:0000256" key="9">
    <source>
        <dbReference type="ARBA" id="ARBA00022989"/>
    </source>
</evidence>
<dbReference type="NCBIfam" id="TIGR01938">
    <property type="entry name" value="nqrC"/>
    <property type="match status" value="1"/>
</dbReference>
<feature type="modified residue" description="FMN phosphoryl threonine" evidence="16">
    <location>
        <position position="225"/>
    </location>
</feature>
<evidence type="ECO:0000256" key="12">
    <source>
        <dbReference type="ARBA" id="ARBA00023065"/>
    </source>
</evidence>
<comment type="catalytic activity">
    <reaction evidence="16 17">
        <text>a ubiquinone + n Na(+)(in) + NADH + H(+) = a ubiquinol + n Na(+)(out) + NAD(+)</text>
        <dbReference type="Rhea" id="RHEA:47748"/>
        <dbReference type="Rhea" id="RHEA-COMP:9565"/>
        <dbReference type="Rhea" id="RHEA-COMP:9566"/>
        <dbReference type="ChEBI" id="CHEBI:15378"/>
        <dbReference type="ChEBI" id="CHEBI:16389"/>
        <dbReference type="ChEBI" id="CHEBI:17976"/>
        <dbReference type="ChEBI" id="CHEBI:29101"/>
        <dbReference type="ChEBI" id="CHEBI:57540"/>
        <dbReference type="ChEBI" id="CHEBI:57945"/>
        <dbReference type="EC" id="7.2.1.1"/>
    </reaction>
</comment>
<evidence type="ECO:0000256" key="2">
    <source>
        <dbReference type="ARBA" id="ARBA00022475"/>
    </source>
</evidence>
<dbReference type="NCBIfam" id="NF003749">
    <property type="entry name" value="PRK05346.1-5"/>
    <property type="match status" value="1"/>
</dbReference>
<keyword evidence="8 16" id="KW-1278">Translocase</keyword>
<comment type="similarity">
    <text evidence="16 17">Belongs to the NqrC family.</text>
</comment>
<evidence type="ECO:0000256" key="5">
    <source>
        <dbReference type="ARBA" id="ARBA00022630"/>
    </source>
</evidence>
<evidence type="ECO:0000256" key="10">
    <source>
        <dbReference type="ARBA" id="ARBA00023027"/>
    </source>
</evidence>
<keyword evidence="13 16" id="KW-0830">Ubiquinone</keyword>
<keyword evidence="1 16" id="KW-0813">Transport</keyword>
<keyword evidence="14 16" id="KW-0472">Membrane</keyword>
<comment type="caution">
    <text evidence="19">The sequence shown here is derived from an EMBL/GenBank/DDBJ whole genome shotgun (WGS) entry which is preliminary data.</text>
</comment>
<evidence type="ECO:0000259" key="18">
    <source>
        <dbReference type="SMART" id="SM00900"/>
    </source>
</evidence>
<gene>
    <name evidence="16" type="primary">nqrC</name>
    <name evidence="19" type="ORF">AB835_02515</name>
</gene>
<dbReference type="Pfam" id="PF04205">
    <property type="entry name" value="FMN_bind"/>
    <property type="match status" value="1"/>
</dbReference>
<dbReference type="GO" id="GO:0010181">
    <property type="term" value="F:FMN binding"/>
    <property type="evidence" value="ECO:0007669"/>
    <property type="project" value="UniProtKB-UniRule"/>
</dbReference>
<evidence type="ECO:0000256" key="14">
    <source>
        <dbReference type="ARBA" id="ARBA00023136"/>
    </source>
</evidence>
<keyword evidence="2 16" id="KW-1003">Cell membrane</keyword>
<dbReference type="PANTHER" id="PTHR37838:SF1">
    <property type="entry name" value="NA(+)-TRANSLOCATING NADH-QUINONE REDUCTASE SUBUNIT C"/>
    <property type="match status" value="1"/>
</dbReference>
<feature type="transmembrane region" description="Helical" evidence="16">
    <location>
        <begin position="12"/>
        <end position="32"/>
    </location>
</feature>
<evidence type="ECO:0000256" key="6">
    <source>
        <dbReference type="ARBA" id="ARBA00022643"/>
    </source>
</evidence>
<keyword evidence="11 16" id="KW-0915">Sodium</keyword>
<keyword evidence="15 16" id="KW-0739">Sodium transport</keyword>
<dbReference type="InterPro" id="IPR010204">
    <property type="entry name" value="NqrC"/>
</dbReference>
<evidence type="ECO:0000256" key="1">
    <source>
        <dbReference type="ARBA" id="ARBA00022448"/>
    </source>
</evidence>
<comment type="subcellular location">
    <subcellularLocation>
        <location evidence="16">Cell membrane</location>
        <topology evidence="16">Single-pass membrane protein</topology>
    </subcellularLocation>
</comment>
<comment type="function">
    <text evidence="16">NQR complex catalyzes the reduction of ubiquinone-1 to ubiquinol by two successive reactions, coupled with the transport of Na(+) ions from the cytoplasm to the periplasm. NqrA to NqrE are probably involved in the second step, the conversion of ubisemiquinone to ubiquinol.</text>
</comment>
<evidence type="ECO:0000256" key="17">
    <source>
        <dbReference type="PIRNR" id="PIRNR009437"/>
    </source>
</evidence>
<organism evidence="19 20">
    <name type="scientific">Candidatus Endobugula sertula</name>
    <name type="common">Bugula neritina bacterial symbiont</name>
    <dbReference type="NCBI Taxonomy" id="62101"/>
    <lineage>
        <taxon>Bacteria</taxon>
        <taxon>Pseudomonadati</taxon>
        <taxon>Pseudomonadota</taxon>
        <taxon>Gammaproteobacteria</taxon>
        <taxon>Cellvibrionales</taxon>
        <taxon>Cellvibrionaceae</taxon>
        <taxon>Candidatus Endobugula</taxon>
    </lineage>
</organism>
<dbReference type="EMBL" id="MDLC01000006">
    <property type="protein sequence ID" value="ODS24621.1"/>
    <property type="molecule type" value="Genomic_DNA"/>
</dbReference>
<evidence type="ECO:0000256" key="3">
    <source>
        <dbReference type="ARBA" id="ARBA00022519"/>
    </source>
</evidence>
<evidence type="ECO:0000256" key="11">
    <source>
        <dbReference type="ARBA" id="ARBA00023053"/>
    </source>
</evidence>
<dbReference type="STRING" id="62101.AB835_02515"/>
<dbReference type="EC" id="7.2.1.1" evidence="16 17"/>
<keyword evidence="3" id="KW-0997">Cell inner membrane</keyword>
<keyword evidence="4 16" id="KW-0597">Phosphoprotein</keyword>
<keyword evidence="7 16" id="KW-0812">Transmembrane</keyword>
<dbReference type="PIRSF" id="PIRSF009437">
    <property type="entry name" value="NQR-1_subunit_C"/>
    <property type="match status" value="1"/>
</dbReference>
<name>A0A1D2QSQ6_9GAMM</name>
<proteinExistence type="inferred from homology"/>
<accession>A0A1D2QSQ6</accession>
<dbReference type="HAMAP" id="MF_00427">
    <property type="entry name" value="NqrC"/>
    <property type="match status" value="1"/>
</dbReference>
<feature type="domain" description="FMN-binding" evidence="18">
    <location>
        <begin position="142"/>
        <end position="242"/>
    </location>
</feature>
<dbReference type="AlphaFoldDB" id="A0A1D2QSQ6"/>
<dbReference type="GO" id="GO:0005886">
    <property type="term" value="C:plasma membrane"/>
    <property type="evidence" value="ECO:0007669"/>
    <property type="project" value="UniProtKB-SubCell"/>
</dbReference>
<evidence type="ECO:0000313" key="19">
    <source>
        <dbReference type="EMBL" id="ODS24621.1"/>
    </source>
</evidence>
<evidence type="ECO:0000256" key="8">
    <source>
        <dbReference type="ARBA" id="ARBA00022967"/>
    </source>
</evidence>
<dbReference type="Proteomes" id="UP000242502">
    <property type="component" value="Unassembled WGS sequence"/>
</dbReference>